<dbReference type="InterPro" id="IPR021443">
    <property type="entry name" value="DUF3093"/>
</dbReference>
<keyword evidence="1" id="KW-0812">Transmembrane</keyword>
<dbReference type="OrthoDB" id="3217020at2"/>
<evidence type="ECO:0000313" key="2">
    <source>
        <dbReference type="EMBL" id="QCB28578.1"/>
    </source>
</evidence>
<accession>A0A4V1CEM0</accession>
<sequence>MLYSERHWVPWHFWPLALIVVIITTGSLGLNRSIAWGVGAFIITSIIAIWILLAWSKTTVSVEQDPDGTRWLIAGDAQLPHDVVARSLAVPASARRAALGPQLDPAAFLVTRPWVKQLAMFVLDDPEDSTPYWLVAAKNPEALLEAFVPQQLDEALTPLRKK</sequence>
<feature type="transmembrane region" description="Helical" evidence="1">
    <location>
        <begin position="35"/>
        <end position="55"/>
    </location>
</feature>
<dbReference type="Proteomes" id="UP000296352">
    <property type="component" value="Chromosome"/>
</dbReference>
<keyword evidence="3" id="KW-1185">Reference proteome</keyword>
<dbReference type="Pfam" id="PF11292">
    <property type="entry name" value="DUF3093"/>
    <property type="match status" value="1"/>
</dbReference>
<evidence type="ECO:0008006" key="4">
    <source>
        <dbReference type="Google" id="ProtNLM"/>
    </source>
</evidence>
<keyword evidence="1" id="KW-1133">Transmembrane helix</keyword>
<keyword evidence="1" id="KW-0472">Membrane</keyword>
<reference evidence="2 3" key="1">
    <citation type="submission" date="2019-04" db="EMBL/GenBank/DDBJ databases">
        <title>Corynebacterium endometrii sp. nov., isolated from the uterus of a cow with endometritis.</title>
        <authorList>
            <person name="Ballas P."/>
            <person name="Ruckert C."/>
            <person name="Wagener K."/>
            <person name="Drillich M."/>
            <person name="Kaempfer P."/>
            <person name="Busse H.-J."/>
            <person name="Ehling-Schulz M."/>
        </authorList>
    </citation>
    <scope>NUCLEOTIDE SEQUENCE [LARGE SCALE GENOMIC DNA]</scope>
    <source>
        <strain evidence="2 3">LMM-1653</strain>
    </source>
</reference>
<evidence type="ECO:0000256" key="1">
    <source>
        <dbReference type="SAM" id="Phobius"/>
    </source>
</evidence>
<dbReference type="EMBL" id="CP039247">
    <property type="protein sequence ID" value="QCB28578.1"/>
    <property type="molecule type" value="Genomic_DNA"/>
</dbReference>
<name>A0A4V1CEM0_9CORY</name>
<feature type="transmembrane region" description="Helical" evidence="1">
    <location>
        <begin position="12"/>
        <end position="30"/>
    </location>
</feature>
<dbReference type="AlphaFoldDB" id="A0A4V1CEM0"/>
<evidence type="ECO:0000313" key="3">
    <source>
        <dbReference type="Proteomes" id="UP000296352"/>
    </source>
</evidence>
<organism evidence="2 3">
    <name type="scientific">Corynebacterium endometrii</name>
    <dbReference type="NCBI Taxonomy" id="2488819"/>
    <lineage>
        <taxon>Bacteria</taxon>
        <taxon>Bacillati</taxon>
        <taxon>Actinomycetota</taxon>
        <taxon>Actinomycetes</taxon>
        <taxon>Mycobacteriales</taxon>
        <taxon>Corynebacteriaceae</taxon>
        <taxon>Corynebacterium</taxon>
    </lineage>
</organism>
<dbReference type="KEGG" id="cee:CENDO_06520"/>
<protein>
    <recommendedName>
        <fullName evidence="4">DUF3093 domain-containing protein</fullName>
    </recommendedName>
</protein>
<proteinExistence type="predicted"/>
<gene>
    <name evidence="2" type="ORF">CENDO_06520</name>
</gene>